<name>A0A2N9BCY7_STRCX</name>
<gene>
    <name evidence="2" type="ORF">SCNRRL3882_4645</name>
</gene>
<evidence type="ECO:0000256" key="1">
    <source>
        <dbReference type="SAM" id="MobiDB-lite"/>
    </source>
</evidence>
<keyword evidence="3" id="KW-1185">Reference proteome</keyword>
<dbReference type="AlphaFoldDB" id="A0A2N9BCY7"/>
<accession>A0A2N9BCY7</accession>
<dbReference type="Proteomes" id="UP000235464">
    <property type="component" value="Chromosome I"/>
</dbReference>
<proteinExistence type="predicted"/>
<dbReference type="OrthoDB" id="5240615at2"/>
<sequence>MTDYLFRAPLSTPESRAGHPPRPRVERRKGMLIERDIAVEVSPGLHVYVDVYRPDNEEPAAPLIS</sequence>
<dbReference type="RefSeq" id="WP_010035461.1">
    <property type="nucleotide sequence ID" value="NZ_LT962942.1"/>
</dbReference>
<organism evidence="2 3">
    <name type="scientific">Streptomyces chartreusis NRRL 3882</name>
    <dbReference type="NCBI Taxonomy" id="1079985"/>
    <lineage>
        <taxon>Bacteria</taxon>
        <taxon>Bacillati</taxon>
        <taxon>Actinomycetota</taxon>
        <taxon>Actinomycetes</taxon>
        <taxon>Kitasatosporales</taxon>
        <taxon>Streptomycetaceae</taxon>
        <taxon>Streptomyces</taxon>
    </lineage>
</organism>
<feature type="region of interest" description="Disordered" evidence="1">
    <location>
        <begin position="1"/>
        <end position="27"/>
    </location>
</feature>
<protein>
    <submittedName>
        <fullName evidence="2">Uncharacterized protein</fullName>
    </submittedName>
</protein>
<reference evidence="3" key="1">
    <citation type="submission" date="2017-11" db="EMBL/GenBank/DDBJ databases">
        <authorList>
            <person name="Wibberg D."/>
        </authorList>
    </citation>
    <scope>NUCLEOTIDE SEQUENCE [LARGE SCALE GENOMIC DNA]</scope>
</reference>
<evidence type="ECO:0000313" key="2">
    <source>
        <dbReference type="EMBL" id="SOR81193.1"/>
    </source>
</evidence>
<evidence type="ECO:0000313" key="3">
    <source>
        <dbReference type="Proteomes" id="UP000235464"/>
    </source>
</evidence>
<dbReference type="EMBL" id="LT963352">
    <property type="protein sequence ID" value="SOR81193.1"/>
    <property type="molecule type" value="Genomic_DNA"/>
</dbReference>